<keyword evidence="2" id="KW-1185">Reference proteome</keyword>
<proteinExistence type="predicted"/>
<dbReference type="GO" id="GO:0016787">
    <property type="term" value="F:hydrolase activity"/>
    <property type="evidence" value="ECO:0007669"/>
    <property type="project" value="UniProtKB-KW"/>
</dbReference>
<dbReference type="SUPFAM" id="SSF53474">
    <property type="entry name" value="alpha/beta-Hydrolases"/>
    <property type="match status" value="1"/>
</dbReference>
<comment type="caution">
    <text evidence="1">The sequence shown here is derived from an EMBL/GenBank/DDBJ whole genome shotgun (WGS) entry which is preliminary data.</text>
</comment>
<keyword evidence="1" id="KW-0378">Hydrolase</keyword>
<dbReference type="RefSeq" id="WP_387348037.1">
    <property type="nucleotide sequence ID" value="NZ_JBIAXI010000047.1"/>
</dbReference>
<dbReference type="InterPro" id="IPR029058">
    <property type="entry name" value="AB_hydrolase_fold"/>
</dbReference>
<accession>A0ABW6VIX1</accession>
<protein>
    <submittedName>
        <fullName evidence="1">Alpha/beta fold hydrolase</fullName>
    </submittedName>
</protein>
<dbReference type="Gene3D" id="3.40.50.1820">
    <property type="entry name" value="alpha/beta hydrolase"/>
    <property type="match status" value="1"/>
</dbReference>
<dbReference type="EMBL" id="JBIAXI010000047">
    <property type="protein sequence ID" value="MFF4779313.1"/>
    <property type="molecule type" value="Genomic_DNA"/>
</dbReference>
<gene>
    <name evidence="1" type="ORF">ACFY05_41505</name>
</gene>
<evidence type="ECO:0000313" key="2">
    <source>
        <dbReference type="Proteomes" id="UP001602119"/>
    </source>
</evidence>
<reference evidence="1 2" key="1">
    <citation type="submission" date="2024-10" db="EMBL/GenBank/DDBJ databases">
        <title>The Natural Products Discovery Center: Release of the First 8490 Sequenced Strains for Exploring Actinobacteria Biosynthetic Diversity.</title>
        <authorList>
            <person name="Kalkreuter E."/>
            <person name="Kautsar S.A."/>
            <person name="Yang D."/>
            <person name="Bader C.D."/>
            <person name="Teijaro C.N."/>
            <person name="Fluegel L."/>
            <person name="Davis C.M."/>
            <person name="Simpson J.R."/>
            <person name="Lauterbach L."/>
            <person name="Steele A.D."/>
            <person name="Gui C."/>
            <person name="Meng S."/>
            <person name="Li G."/>
            <person name="Viehrig K."/>
            <person name="Ye F."/>
            <person name="Su P."/>
            <person name="Kiefer A.F."/>
            <person name="Nichols A."/>
            <person name="Cepeda A.J."/>
            <person name="Yan W."/>
            <person name="Fan B."/>
            <person name="Jiang Y."/>
            <person name="Adhikari A."/>
            <person name="Zheng C.-J."/>
            <person name="Schuster L."/>
            <person name="Cowan T.M."/>
            <person name="Smanski M.J."/>
            <person name="Chevrette M.G."/>
            <person name="De Carvalho L.P.S."/>
            <person name="Shen B."/>
        </authorList>
    </citation>
    <scope>NUCLEOTIDE SEQUENCE [LARGE SCALE GENOMIC DNA]</scope>
    <source>
        <strain evidence="1 2">NPDC001281</strain>
    </source>
</reference>
<organism evidence="1 2">
    <name type="scientific">Microtetraspora fusca</name>
    <dbReference type="NCBI Taxonomy" id="1997"/>
    <lineage>
        <taxon>Bacteria</taxon>
        <taxon>Bacillati</taxon>
        <taxon>Actinomycetota</taxon>
        <taxon>Actinomycetes</taxon>
        <taxon>Streptosporangiales</taxon>
        <taxon>Streptosporangiaceae</taxon>
        <taxon>Microtetraspora</taxon>
    </lineage>
</organism>
<dbReference type="Proteomes" id="UP001602119">
    <property type="component" value="Unassembled WGS sequence"/>
</dbReference>
<name>A0ABW6VIX1_MICFU</name>
<evidence type="ECO:0000313" key="1">
    <source>
        <dbReference type="EMBL" id="MFF4779313.1"/>
    </source>
</evidence>
<sequence length="75" mass="7989">MTLGAVAETHKRAGARRAHDFICGPAWGRLPHEGIAGPRFVLLEDSGHLGHIEQPDTFASAITEFTRDATHAAGS</sequence>